<dbReference type="RefSeq" id="WP_264653633.1">
    <property type="nucleotide sequence ID" value="NZ_JAOQNN010000001.1"/>
</dbReference>
<protein>
    <recommendedName>
        <fullName evidence="3">ATP-binding protein</fullName>
    </recommendedName>
</protein>
<dbReference type="Proteomes" id="UP001207687">
    <property type="component" value="Unassembled WGS sequence"/>
</dbReference>
<evidence type="ECO:0008006" key="3">
    <source>
        <dbReference type="Google" id="ProtNLM"/>
    </source>
</evidence>
<evidence type="ECO:0000313" key="1">
    <source>
        <dbReference type="EMBL" id="MCW2279689.1"/>
    </source>
</evidence>
<name>A0AAW5TKR8_9LACT</name>
<dbReference type="EMBL" id="JAOQNN010000001">
    <property type="protein sequence ID" value="MCW2279689.1"/>
    <property type="molecule type" value="Genomic_DNA"/>
</dbReference>
<accession>A0AAW5TKR8</accession>
<dbReference type="SUPFAM" id="SSF52540">
    <property type="entry name" value="P-loop containing nucleoside triphosphate hydrolases"/>
    <property type="match status" value="1"/>
</dbReference>
<dbReference type="InterPro" id="IPR027417">
    <property type="entry name" value="P-loop_NTPase"/>
</dbReference>
<comment type="caution">
    <text evidence="1">The sequence shown here is derived from an EMBL/GenBank/DDBJ whole genome shotgun (WGS) entry which is preliminary data.</text>
</comment>
<reference evidence="1" key="1">
    <citation type="submission" date="2023-08" db="EMBL/GenBank/DDBJ databases">
        <title>Genomic analyses of the natural microbiome of Caenorhabditis elegans.</title>
        <authorList>
            <person name="Samuel B."/>
        </authorList>
    </citation>
    <scope>NUCLEOTIDE SEQUENCE</scope>
    <source>
        <strain evidence="1">BIGb0220</strain>
    </source>
</reference>
<organism evidence="1 2">
    <name type="scientific">Lactococcus lactis</name>
    <dbReference type="NCBI Taxonomy" id="1358"/>
    <lineage>
        <taxon>Bacteria</taxon>
        <taxon>Bacillati</taxon>
        <taxon>Bacillota</taxon>
        <taxon>Bacilli</taxon>
        <taxon>Lactobacillales</taxon>
        <taxon>Streptococcaceae</taxon>
        <taxon>Lactococcus</taxon>
    </lineage>
</organism>
<gene>
    <name evidence="1" type="ORF">M2256_000147</name>
</gene>
<sequence length="1365" mass="160172">MILIMGKLLDFALSESLSITKDKVKEIVKEKKIKKDLLNNIRNFDENFNDTELDTQTFYQNLTQNPLISSYFSKIFLSGQEQESSTLGKIVDEAIDKINIKRASQGITSFTDRNLVENYFNKLTEHLIAERKRILGLENSLLLAQLKDMLLPEISMLLNEQLSKPSNDNFKFTSQLLYNNNQNSIISLGERYSPEINVATAGNIIFNALFQTEFYQSKYLSMYDNVIRQFTNLNKNIDVKCEPLLHIDFSNTFDIHLINQNIDKINKYSIEVGKKIGDLTNIQEYYFYNLRQELIEFNDFLSESKTGLWDNPFLMITGDAAIGKSHLLADNVERMQQLDYPIIFVLGQQFLSTMDPLKQIIENFGYSISSEEFLYKFDTFSKKRGKRGCIIIDALNEIDSQRFWNIKLQNFISMISKYENIGVIFSVRTTYIRNIIPENFIEQNNFQVYSHRGITAAEDDEIENFERYYGLDRGELLKIYPEFSSPLFLKLAALSSALNNLGDNKLTWERLLSQYNLHIEKEISIENRLSYNGQYLEDIIELVANKMGKEHSNFLKYKQIKSEIAKKLEYDMDSNKQYLDELIQENLFSKFKSFDGEEKIHFTYEKIRDYYVARSVVKKHNENLDDLKDLIKNDLVANGEYGVMEVLFFMLPNSYDIDVIDLISQKDFPALKRTFIESVPWRTQTLKSESIQNVLDDIFHNDNMMSSFLEKQFLLAVDEESPFNAEWLTENLLVMDNDLRDYIWTTRISGQYNSFSLQFINRIKRNYKILSLNQLRLALKQLLWLLSSVNGKVRDSATKTISLIFIEKPELISDFLESFIEVTDLYILERLYAAIFGAIVKIIDTEIIESTAKVVYEAVFNQEEVVPHVLLRDYARLIIEFALSKKLCLFVDSKLIVPPYNSSWYDFKFTNEDVDNFVKTYDSASRYEKNSVDRIKYSMITEYGRGTGGYGDFGRYTFGSRVSSWKNQFNDQDLSNIAFKRIFELGFSPKLHANFDNTQARSYDRHDHKIERIGKKYQWIAMYEVLAKLSDNFTVYKEVEVYDDIYQEYEKQSSEKLIQELLSLDKGDLDFDVDTIDEVEMNPEEHLIEVKRKNEHYFQAPFEDYVRTIDPTYHLDLPEQAGKLINYALEPSLVEPNIFNNEKSFVEGEFEGKKYINLYFYYENKDELQGDNYQSRITGVAFFSKNTPEETQALIQNNIKNYHSGVSAPESGSLFLHELYWSPAYSFLEKEYSEYEESIKLNEYAAFEWDSNKDFSIDNGATLYIPSKNLVDYFSLFSIEDGVWKDNNGELIAFDGRVFGYERALWFDQLKLITYLDETNQKIFWRAWGEEVVDSQYLEKWFLIEKDYTNYKIHISKMREGQLRN</sequence>
<proteinExistence type="predicted"/>
<evidence type="ECO:0000313" key="2">
    <source>
        <dbReference type="Proteomes" id="UP001207687"/>
    </source>
</evidence>
<dbReference type="Gene3D" id="3.40.50.300">
    <property type="entry name" value="P-loop containing nucleotide triphosphate hydrolases"/>
    <property type="match status" value="1"/>
</dbReference>